<comment type="caution">
    <text evidence="2">The sequence shown here is derived from an EMBL/GenBank/DDBJ whole genome shotgun (WGS) entry which is preliminary data.</text>
</comment>
<evidence type="ECO:0000313" key="3">
    <source>
        <dbReference type="Proteomes" id="UP000037109"/>
    </source>
</evidence>
<reference evidence="3" key="1">
    <citation type="submission" date="2015-07" db="EMBL/GenBank/DDBJ databases">
        <title>Fjat-10036 dsm4.</title>
        <authorList>
            <person name="Liu B."/>
            <person name="Wang J."/>
            <person name="Zhu Y."/>
            <person name="Liu G."/>
            <person name="Chen Q."/>
            <person name="Chen Z."/>
            <person name="Lan J."/>
            <person name="Che J."/>
            <person name="Ge C."/>
            <person name="Shi H."/>
            <person name="Pan Z."/>
            <person name="Liu X."/>
        </authorList>
    </citation>
    <scope>NUCLEOTIDE SEQUENCE [LARGE SCALE GENOMIC DNA]</scope>
    <source>
        <strain evidence="3">DSM 4</strain>
    </source>
</reference>
<dbReference type="STRING" id="1459.AF332_22460"/>
<evidence type="ECO:0000256" key="1">
    <source>
        <dbReference type="SAM" id="SignalP"/>
    </source>
</evidence>
<dbReference type="Proteomes" id="UP000037109">
    <property type="component" value="Unassembled WGS sequence"/>
</dbReference>
<sequence length="153" mass="17308">MNKKIISLILTAILTLPLSGCMQGTQDSIVNSHAEALLTKNNELQFRFKINDKILSEEELYKVKVSIHNEKLASALGTDEFVYGEDTIIDGEYIEVNNEKGNYIFMNPIPLTQDLHVFEIEEMIVNEDAVSVEIINENEVIARAFLNNFSSQL</sequence>
<proteinExistence type="predicted"/>
<feature type="chain" id="PRO_5038806712" description="Lipoprotein" evidence="1">
    <location>
        <begin position="23"/>
        <end position="153"/>
    </location>
</feature>
<gene>
    <name evidence="2" type="ORF">AF332_22460</name>
</gene>
<feature type="signal peptide" evidence="1">
    <location>
        <begin position="1"/>
        <end position="22"/>
    </location>
</feature>
<dbReference type="RefSeq" id="WP_053436668.1">
    <property type="nucleotide sequence ID" value="NZ_LGUF01000007.1"/>
</dbReference>
<organism evidence="2 3">
    <name type="scientific">Sporosarcina globispora</name>
    <name type="common">Bacillus globisporus</name>
    <dbReference type="NCBI Taxonomy" id="1459"/>
    <lineage>
        <taxon>Bacteria</taxon>
        <taxon>Bacillati</taxon>
        <taxon>Bacillota</taxon>
        <taxon>Bacilli</taxon>
        <taxon>Bacillales</taxon>
        <taxon>Caryophanaceae</taxon>
        <taxon>Sporosarcina</taxon>
    </lineage>
</organism>
<dbReference type="OrthoDB" id="2912725at2"/>
<keyword evidence="1" id="KW-0732">Signal</keyword>
<evidence type="ECO:0008006" key="4">
    <source>
        <dbReference type="Google" id="ProtNLM"/>
    </source>
</evidence>
<evidence type="ECO:0000313" key="2">
    <source>
        <dbReference type="EMBL" id="KON89298.1"/>
    </source>
</evidence>
<keyword evidence="3" id="KW-1185">Reference proteome</keyword>
<dbReference type="PATRIC" id="fig|1459.3.peg.4948"/>
<name>A0A0M0GHN6_SPOGL</name>
<protein>
    <recommendedName>
        <fullName evidence="4">Lipoprotein</fullName>
    </recommendedName>
</protein>
<dbReference type="AlphaFoldDB" id="A0A0M0GHN6"/>
<accession>A0A0M0GHN6</accession>
<dbReference type="EMBL" id="LGUF01000007">
    <property type="protein sequence ID" value="KON89298.1"/>
    <property type="molecule type" value="Genomic_DNA"/>
</dbReference>